<gene>
    <name evidence="1" type="ORF">FGG08_006037</name>
</gene>
<dbReference type="AlphaFoldDB" id="A0A9P8HTD9"/>
<name>A0A9P8HTD9_9PEZI</name>
<dbReference type="EMBL" id="JAGHQL010000160">
    <property type="protein sequence ID" value="KAH0537133.1"/>
    <property type="molecule type" value="Genomic_DNA"/>
</dbReference>
<evidence type="ECO:0008006" key="3">
    <source>
        <dbReference type="Google" id="ProtNLM"/>
    </source>
</evidence>
<dbReference type="Proteomes" id="UP000698800">
    <property type="component" value="Unassembled WGS sequence"/>
</dbReference>
<dbReference type="Pfam" id="PF11927">
    <property type="entry name" value="HODM_asu-like"/>
    <property type="match status" value="2"/>
</dbReference>
<dbReference type="InterPro" id="IPR021848">
    <property type="entry name" value="HODM_asu-like"/>
</dbReference>
<protein>
    <recommendedName>
        <fullName evidence="3">DUF3445 domain-containing protein</fullName>
    </recommendedName>
</protein>
<sequence length="320" mass="36908">MSAQPQQEINIVCNRRVLRHTFEDDRLIMQREGTWSTSLESVEHLNEVNLGHLFKPGEYHMTMGLRKFDERNWLTMSDNCHPEHRLRAELLTESKSKVLQCPPESESACLEALEVVLDFLTKTWPDVFERFGANNKFVNNKFVRNNKTGEEFHLDAEPPLEVAARLVIEDLNVLKESDEGYVLAASATCFPVVWSLEEKIGWPITRLHESVPGWEEKIGNYTTPILFHPHPFPISATTSLSACDLVIRHERQTFRRLPKSNAILFTVRTYMDRLVDLSKEDSANFAAAVRAWPDNVASYKGRDFWGPAALNYYDEKTKER</sequence>
<keyword evidence="2" id="KW-1185">Reference proteome</keyword>
<organism evidence="1 2">
    <name type="scientific">Glutinoglossum americanum</name>
    <dbReference type="NCBI Taxonomy" id="1670608"/>
    <lineage>
        <taxon>Eukaryota</taxon>
        <taxon>Fungi</taxon>
        <taxon>Dikarya</taxon>
        <taxon>Ascomycota</taxon>
        <taxon>Pezizomycotina</taxon>
        <taxon>Geoglossomycetes</taxon>
        <taxon>Geoglossales</taxon>
        <taxon>Geoglossaceae</taxon>
        <taxon>Glutinoglossum</taxon>
    </lineage>
</organism>
<evidence type="ECO:0000313" key="1">
    <source>
        <dbReference type="EMBL" id="KAH0537133.1"/>
    </source>
</evidence>
<evidence type="ECO:0000313" key="2">
    <source>
        <dbReference type="Proteomes" id="UP000698800"/>
    </source>
</evidence>
<accession>A0A9P8HTD9</accession>
<comment type="caution">
    <text evidence="1">The sequence shown here is derived from an EMBL/GenBank/DDBJ whole genome shotgun (WGS) entry which is preliminary data.</text>
</comment>
<dbReference type="OrthoDB" id="5043642at2759"/>
<proteinExistence type="predicted"/>
<reference evidence="1" key="1">
    <citation type="submission" date="2021-03" db="EMBL/GenBank/DDBJ databases">
        <title>Comparative genomics and phylogenomic investigation of the class Geoglossomycetes provide insights into ecological specialization and systematics.</title>
        <authorList>
            <person name="Melie T."/>
            <person name="Pirro S."/>
            <person name="Miller A.N."/>
            <person name="Quandt A."/>
        </authorList>
    </citation>
    <scope>NUCLEOTIDE SEQUENCE</scope>
    <source>
        <strain evidence="1">GBOQ0MN5Z8</strain>
    </source>
</reference>